<dbReference type="InterPro" id="IPR011705">
    <property type="entry name" value="BACK"/>
</dbReference>
<dbReference type="AlphaFoldDB" id="A0A3P7NX45"/>
<feature type="domain" description="BACK" evidence="3">
    <location>
        <begin position="11"/>
        <end position="74"/>
    </location>
</feature>
<organism evidence="4 5">
    <name type="scientific">Dibothriocephalus latus</name>
    <name type="common">Fish tapeworm</name>
    <name type="synonym">Diphyllobothrium latum</name>
    <dbReference type="NCBI Taxonomy" id="60516"/>
    <lineage>
        <taxon>Eukaryota</taxon>
        <taxon>Metazoa</taxon>
        <taxon>Spiralia</taxon>
        <taxon>Lophotrochozoa</taxon>
        <taxon>Platyhelminthes</taxon>
        <taxon>Cestoda</taxon>
        <taxon>Eucestoda</taxon>
        <taxon>Diphyllobothriidea</taxon>
        <taxon>Diphyllobothriidae</taxon>
        <taxon>Dibothriocephalus</taxon>
    </lineage>
</organism>
<evidence type="ECO:0000313" key="5">
    <source>
        <dbReference type="Proteomes" id="UP000281553"/>
    </source>
</evidence>
<evidence type="ECO:0000256" key="1">
    <source>
        <dbReference type="ARBA" id="ARBA00022441"/>
    </source>
</evidence>
<dbReference type="SUPFAM" id="SSF117281">
    <property type="entry name" value="Kelch motif"/>
    <property type="match status" value="1"/>
</dbReference>
<evidence type="ECO:0000259" key="3">
    <source>
        <dbReference type="Pfam" id="PF07707"/>
    </source>
</evidence>
<dbReference type="SMART" id="SM00612">
    <property type="entry name" value="Kelch"/>
    <property type="match status" value="1"/>
</dbReference>
<reference evidence="4 5" key="1">
    <citation type="submission" date="2018-11" db="EMBL/GenBank/DDBJ databases">
        <authorList>
            <consortium name="Pathogen Informatics"/>
        </authorList>
    </citation>
    <scope>NUCLEOTIDE SEQUENCE [LARGE SCALE GENOMIC DNA]</scope>
</reference>
<dbReference type="OrthoDB" id="10027872at2759"/>
<protein>
    <recommendedName>
        <fullName evidence="3">BACK domain-containing protein</fullName>
    </recommendedName>
</protein>
<proteinExistence type="predicted"/>
<dbReference type="Gene3D" id="1.25.40.420">
    <property type="match status" value="1"/>
</dbReference>
<gene>
    <name evidence="4" type="ORF">DILT_LOCUS16556</name>
</gene>
<sequence length="219" mass="25360">MFPHLKYRDFYTKLPIDALIRVIRDEDLKLETEGQVVLAISQWIGAKKQADGTERLPELLREIRWNAVSNEIWRRFASDESWLRVFPYFGDYMKECEPWCGNANHRLTPSPFNQKARFYNKKITHLMGTKNLARSPKYTLAVHDVNKVVIIGGYKERASNAVTIFDAPTQRMKPAAPMTVARCECSAARCGDFIMVFGGRDIRRRILATYGLFRPLKNE</sequence>
<keyword evidence="5" id="KW-1185">Reference proteome</keyword>
<dbReference type="Proteomes" id="UP000281553">
    <property type="component" value="Unassembled WGS sequence"/>
</dbReference>
<dbReference type="PANTHER" id="PTHR45632">
    <property type="entry name" value="LD33804P"/>
    <property type="match status" value="1"/>
</dbReference>
<dbReference type="InterPro" id="IPR015915">
    <property type="entry name" value="Kelch-typ_b-propeller"/>
</dbReference>
<evidence type="ECO:0000313" key="4">
    <source>
        <dbReference type="EMBL" id="VDN34631.1"/>
    </source>
</evidence>
<dbReference type="EMBL" id="UYRU01085636">
    <property type="protein sequence ID" value="VDN34631.1"/>
    <property type="molecule type" value="Genomic_DNA"/>
</dbReference>
<dbReference type="InterPro" id="IPR006652">
    <property type="entry name" value="Kelch_1"/>
</dbReference>
<keyword evidence="2" id="KW-0677">Repeat</keyword>
<keyword evidence="1" id="KW-0880">Kelch repeat</keyword>
<dbReference type="Pfam" id="PF07707">
    <property type="entry name" value="BACK"/>
    <property type="match status" value="1"/>
</dbReference>
<dbReference type="Gene3D" id="2.120.10.80">
    <property type="entry name" value="Kelch-type beta propeller"/>
    <property type="match status" value="1"/>
</dbReference>
<name>A0A3P7NX45_DIBLA</name>
<evidence type="ECO:0000256" key="2">
    <source>
        <dbReference type="ARBA" id="ARBA00022737"/>
    </source>
</evidence>
<accession>A0A3P7NX45</accession>
<dbReference type="PANTHER" id="PTHR45632:SF3">
    <property type="entry name" value="KELCH-LIKE PROTEIN 32"/>
    <property type="match status" value="1"/>
</dbReference>